<organism evidence="2 3">
    <name type="scientific">Funneliformis caledonium</name>
    <dbReference type="NCBI Taxonomy" id="1117310"/>
    <lineage>
        <taxon>Eukaryota</taxon>
        <taxon>Fungi</taxon>
        <taxon>Fungi incertae sedis</taxon>
        <taxon>Mucoromycota</taxon>
        <taxon>Glomeromycotina</taxon>
        <taxon>Glomeromycetes</taxon>
        <taxon>Glomerales</taxon>
        <taxon>Glomeraceae</taxon>
        <taxon>Funneliformis</taxon>
    </lineage>
</organism>
<protein>
    <submittedName>
        <fullName evidence="2">13166_t:CDS:1</fullName>
    </submittedName>
</protein>
<name>A0A9N8ZFB9_9GLOM</name>
<gene>
    <name evidence="2" type="ORF">FCALED_LOCUS2936</name>
</gene>
<dbReference type="Proteomes" id="UP000789570">
    <property type="component" value="Unassembled WGS sequence"/>
</dbReference>
<dbReference type="AlphaFoldDB" id="A0A9N8ZFB9"/>
<dbReference type="EMBL" id="CAJVPQ010000485">
    <property type="protein sequence ID" value="CAG8485571.1"/>
    <property type="molecule type" value="Genomic_DNA"/>
</dbReference>
<evidence type="ECO:0000256" key="1">
    <source>
        <dbReference type="SAM" id="SignalP"/>
    </source>
</evidence>
<keyword evidence="1" id="KW-0732">Signal</keyword>
<dbReference type="OrthoDB" id="10538416at2759"/>
<accession>A0A9N8ZFB9</accession>
<feature type="signal peptide" evidence="1">
    <location>
        <begin position="1"/>
        <end position="23"/>
    </location>
</feature>
<sequence>MLGSKFITLLAVMLALVCLIVSAAPAPHAKPPNPKDLQKEEVLVADVFAVKSDSTNEELKPYNIKTKDVDNEEVKEIIENAKMEKAM</sequence>
<reference evidence="2" key="1">
    <citation type="submission" date="2021-06" db="EMBL/GenBank/DDBJ databases">
        <authorList>
            <person name="Kallberg Y."/>
            <person name="Tangrot J."/>
            <person name="Rosling A."/>
        </authorList>
    </citation>
    <scope>NUCLEOTIDE SEQUENCE</scope>
    <source>
        <strain evidence="2">UK204</strain>
    </source>
</reference>
<evidence type="ECO:0000313" key="2">
    <source>
        <dbReference type="EMBL" id="CAG8485571.1"/>
    </source>
</evidence>
<proteinExistence type="predicted"/>
<keyword evidence="3" id="KW-1185">Reference proteome</keyword>
<evidence type="ECO:0000313" key="3">
    <source>
        <dbReference type="Proteomes" id="UP000789570"/>
    </source>
</evidence>
<feature type="chain" id="PRO_5040106316" evidence="1">
    <location>
        <begin position="24"/>
        <end position="87"/>
    </location>
</feature>
<comment type="caution">
    <text evidence="2">The sequence shown here is derived from an EMBL/GenBank/DDBJ whole genome shotgun (WGS) entry which is preliminary data.</text>
</comment>